<dbReference type="InterPro" id="IPR023378">
    <property type="entry name" value="YheA/YmcA-like_dom_sf"/>
</dbReference>
<reference evidence="2 3" key="1">
    <citation type="submission" date="2017-03" db="EMBL/GenBank/DDBJ databases">
        <title>Genome sequence of Clostridium thermoalcaliphilum DSM 7309.</title>
        <authorList>
            <person name="Poehlein A."/>
            <person name="Daniel R."/>
        </authorList>
    </citation>
    <scope>NUCLEOTIDE SEQUENCE [LARGE SCALE GENOMIC DNA]</scope>
    <source>
        <strain evidence="2 3">DSM 7309</strain>
    </source>
</reference>
<evidence type="ECO:0000313" key="3">
    <source>
        <dbReference type="Proteomes" id="UP000190140"/>
    </source>
</evidence>
<name>A0A1V4IAP7_9FIRM</name>
<comment type="caution">
    <text evidence="2">The sequence shown here is derived from an EMBL/GenBank/DDBJ whole genome shotgun (WGS) entry which is preliminary data.</text>
</comment>
<dbReference type="EMBL" id="MZGW01000001">
    <property type="protein sequence ID" value="OPJ57006.1"/>
    <property type="molecule type" value="Genomic_DNA"/>
</dbReference>
<dbReference type="SUPFAM" id="SSF158622">
    <property type="entry name" value="YheA/YmcA-like"/>
    <property type="match status" value="1"/>
</dbReference>
<dbReference type="OrthoDB" id="1739595at2"/>
<sequence length="108" mass="12955">MSIHQKAKELGDLIKKSKEFIELRESKSVIDKNKELKKKLEEFQKMQMEMYSQNISQKDMQRKAAQLNKTFESMYKIPEINRFLKASKEFNDMMSNIYKVINENIDIK</sequence>
<dbReference type="Gene3D" id="1.20.1500.10">
    <property type="entry name" value="YheA/YmcA-like"/>
    <property type="match status" value="1"/>
</dbReference>
<evidence type="ECO:0000313" key="2">
    <source>
        <dbReference type="EMBL" id="OPJ57006.1"/>
    </source>
</evidence>
<dbReference type="Pfam" id="PF06133">
    <property type="entry name" value="Com_YlbF"/>
    <property type="match status" value="1"/>
</dbReference>
<accession>A0A1V4IAP7</accession>
<proteinExistence type="predicted"/>
<feature type="coiled-coil region" evidence="1">
    <location>
        <begin position="26"/>
        <end position="53"/>
    </location>
</feature>
<gene>
    <name evidence="2" type="ORF">CLOTH_02880</name>
</gene>
<keyword evidence="1" id="KW-0175">Coiled coil</keyword>
<dbReference type="Proteomes" id="UP000190140">
    <property type="component" value="Unassembled WGS sequence"/>
</dbReference>
<dbReference type="RefSeq" id="WP_079410488.1">
    <property type="nucleotide sequence ID" value="NZ_MZGW01000001.1"/>
</dbReference>
<protein>
    <submittedName>
        <fullName evidence="2">Uncharacterized protein</fullName>
    </submittedName>
</protein>
<organism evidence="2 3">
    <name type="scientific">Alkalithermobacter paradoxus</name>
    <dbReference type="NCBI Taxonomy" id="29349"/>
    <lineage>
        <taxon>Bacteria</taxon>
        <taxon>Bacillati</taxon>
        <taxon>Bacillota</taxon>
        <taxon>Clostridia</taxon>
        <taxon>Peptostreptococcales</taxon>
        <taxon>Tepidibacteraceae</taxon>
        <taxon>Alkalithermobacter</taxon>
    </lineage>
</organism>
<dbReference type="AlphaFoldDB" id="A0A1V4IAP7"/>
<dbReference type="InterPro" id="IPR010368">
    <property type="entry name" value="Com_YlbF"/>
</dbReference>
<keyword evidence="3" id="KW-1185">Reference proteome</keyword>
<dbReference type="STRING" id="29349.CLOTH_02880"/>
<evidence type="ECO:0000256" key="1">
    <source>
        <dbReference type="SAM" id="Coils"/>
    </source>
</evidence>